<dbReference type="RefSeq" id="XP_007805566.1">
    <property type="nucleotide sequence ID" value="XM_007807375.1"/>
</dbReference>
<gene>
    <name evidence="11" type="ORF">EPUS_06273</name>
</gene>
<dbReference type="PANTHER" id="PTHR11552:SF201">
    <property type="entry name" value="GLUCOSE-METHANOL-CHOLINE OXIDOREDUCTASE N-TERMINAL DOMAIN-CONTAINING PROTEIN"/>
    <property type="match status" value="1"/>
</dbReference>
<evidence type="ECO:0000256" key="7">
    <source>
        <dbReference type="PIRSR" id="PIRSR000137-2"/>
    </source>
</evidence>
<dbReference type="Gene3D" id="3.30.560.10">
    <property type="entry name" value="Glucose Oxidase, domain 3"/>
    <property type="match status" value="1"/>
</dbReference>
<evidence type="ECO:0000256" key="8">
    <source>
        <dbReference type="RuleBase" id="RU003968"/>
    </source>
</evidence>
<keyword evidence="3 8" id="KW-0285">Flavoprotein</keyword>
<evidence type="ECO:0000259" key="10">
    <source>
        <dbReference type="PROSITE" id="PS00624"/>
    </source>
</evidence>
<comment type="cofactor">
    <cofactor evidence="1 7">
        <name>FAD</name>
        <dbReference type="ChEBI" id="CHEBI:57692"/>
    </cofactor>
</comment>
<organism evidence="11 12">
    <name type="scientific">Endocarpon pusillum (strain Z07020 / HMAS-L-300199)</name>
    <name type="common">Lichen-forming fungus</name>
    <dbReference type="NCBI Taxonomy" id="1263415"/>
    <lineage>
        <taxon>Eukaryota</taxon>
        <taxon>Fungi</taxon>
        <taxon>Dikarya</taxon>
        <taxon>Ascomycota</taxon>
        <taxon>Pezizomycotina</taxon>
        <taxon>Eurotiomycetes</taxon>
        <taxon>Chaetothyriomycetidae</taxon>
        <taxon>Verrucariales</taxon>
        <taxon>Verrucariaceae</taxon>
        <taxon>Endocarpon</taxon>
    </lineage>
</organism>
<dbReference type="eggNOG" id="KOG1238">
    <property type="taxonomic scope" value="Eukaryota"/>
</dbReference>
<dbReference type="GO" id="GO:0016614">
    <property type="term" value="F:oxidoreductase activity, acting on CH-OH group of donors"/>
    <property type="evidence" value="ECO:0007669"/>
    <property type="project" value="InterPro"/>
</dbReference>
<evidence type="ECO:0000256" key="1">
    <source>
        <dbReference type="ARBA" id="ARBA00001974"/>
    </source>
</evidence>
<dbReference type="Pfam" id="PF00732">
    <property type="entry name" value="GMC_oxred_N"/>
    <property type="match status" value="1"/>
</dbReference>
<dbReference type="GeneID" id="19241217"/>
<dbReference type="OMA" id="KKYGTML"/>
<feature type="active site" description="Proton donor" evidence="6">
    <location>
        <position position="547"/>
    </location>
</feature>
<dbReference type="GO" id="GO:0050660">
    <property type="term" value="F:flavin adenine dinucleotide binding"/>
    <property type="evidence" value="ECO:0007669"/>
    <property type="project" value="InterPro"/>
</dbReference>
<dbReference type="PIRSF" id="PIRSF000137">
    <property type="entry name" value="Alcohol_oxidase"/>
    <property type="match status" value="1"/>
</dbReference>
<feature type="binding site" evidence="7">
    <location>
        <begin position="546"/>
        <end position="547"/>
    </location>
    <ligand>
        <name>FAD</name>
        <dbReference type="ChEBI" id="CHEBI:57692"/>
    </ligand>
</feature>
<feature type="domain" description="Glucose-methanol-choline oxidoreductase N-terminal" evidence="9">
    <location>
        <begin position="92"/>
        <end position="115"/>
    </location>
</feature>
<dbReference type="AlphaFoldDB" id="U1HIU7"/>
<name>U1HIU7_ENDPU</name>
<dbReference type="OrthoDB" id="269227at2759"/>
<dbReference type="Gene3D" id="3.50.50.60">
    <property type="entry name" value="FAD/NAD(P)-binding domain"/>
    <property type="match status" value="1"/>
</dbReference>
<dbReference type="EMBL" id="KE721493">
    <property type="protein sequence ID" value="ERF68829.1"/>
    <property type="molecule type" value="Genomic_DNA"/>
</dbReference>
<evidence type="ECO:0000259" key="9">
    <source>
        <dbReference type="PROSITE" id="PS00623"/>
    </source>
</evidence>
<sequence>MGSSSEAEAFLRHNFTHVVIGGVTAGLVVAARLSENPALTVGIIEAGPVAIDEPAINIPGRLSETLFTKYDWQFEITPQPGLNGRKLPWNRGKVLGGSSALNLLLWTRGSREDYDAWEQLGNEGWGWDGILPFFKKSECFHAPNKEFQSQHQAYCDPDAHGIDGPLHIIYPQEYVASHQYWHATLNKLGVETNRSHASGENVGCWTSLTGIDPNSQRRCYSATAYYMPAAKRDNLVLLSEATVREILLEKDDDDWIAKGVRFEHKGSEYTIRVSGEIVLSAGSVQSPQLLELSGIGNPEILIAAGIDVKIENPNVGENLQEHMLTMMVYEIDPSITTPEALRNDSALAKAADEEYIATKTGPRTAVGNSAAYLPFSHYMSASDISALVSKLAAAYPNTRHPREQILVQRFASGDGEAGKMEFLLDVSNYSPFFESQPNKRYGTMMQMLQYPFSVGSIHIPPAPSRGHHTTSADQPVIDPKYYAGPGGHIDFLSMVAGQRFGHRICSTPPLADIIVGRVFPPAPSSENGDSDEDLSDWVRNTTITDWHPVGTCAMGGSGGKANGVVDSRLRVYGVKGLRVVDASIMPLQISAHLQATVYAIGEKGASMIMEDWEDSKA</sequence>
<proteinExistence type="inferred from homology"/>
<keyword evidence="12" id="KW-1185">Reference proteome</keyword>
<dbReference type="PANTHER" id="PTHR11552">
    <property type="entry name" value="GLUCOSE-METHANOL-CHOLINE GMC OXIDOREDUCTASE"/>
    <property type="match status" value="1"/>
</dbReference>
<evidence type="ECO:0000256" key="4">
    <source>
        <dbReference type="ARBA" id="ARBA00022827"/>
    </source>
</evidence>
<feature type="active site" description="Proton acceptor" evidence="6">
    <location>
        <position position="592"/>
    </location>
</feature>
<evidence type="ECO:0000256" key="3">
    <source>
        <dbReference type="ARBA" id="ARBA00022630"/>
    </source>
</evidence>
<comment type="similarity">
    <text evidence="2 8">Belongs to the GMC oxidoreductase family.</text>
</comment>
<protein>
    <recommendedName>
        <fullName evidence="9 10">Glucose-methanol-choline oxidoreductase N-terminal domain-containing protein</fullName>
    </recommendedName>
</protein>
<dbReference type="Pfam" id="PF05199">
    <property type="entry name" value="GMC_oxred_C"/>
    <property type="match status" value="1"/>
</dbReference>
<dbReference type="InterPro" id="IPR007867">
    <property type="entry name" value="GMC_OxRtase_C"/>
</dbReference>
<feature type="binding site" evidence="7">
    <location>
        <position position="94"/>
    </location>
    <ligand>
        <name>FAD</name>
        <dbReference type="ChEBI" id="CHEBI:57692"/>
    </ligand>
</feature>
<dbReference type="InterPro" id="IPR012132">
    <property type="entry name" value="GMC_OxRdtase"/>
</dbReference>
<dbReference type="InterPro" id="IPR000172">
    <property type="entry name" value="GMC_OxRdtase_N"/>
</dbReference>
<dbReference type="PROSITE" id="PS00623">
    <property type="entry name" value="GMC_OXRED_1"/>
    <property type="match status" value="1"/>
</dbReference>
<accession>U1HIU7</accession>
<evidence type="ECO:0000256" key="5">
    <source>
        <dbReference type="ARBA" id="ARBA00023002"/>
    </source>
</evidence>
<dbReference type="SUPFAM" id="SSF51905">
    <property type="entry name" value="FAD/NAD(P)-binding domain"/>
    <property type="match status" value="1"/>
</dbReference>
<dbReference type="HOGENOM" id="CLU_002865_6_1_1"/>
<dbReference type="InterPro" id="IPR036188">
    <property type="entry name" value="FAD/NAD-bd_sf"/>
</dbReference>
<dbReference type="SUPFAM" id="SSF54373">
    <property type="entry name" value="FAD-linked reductases, C-terminal domain"/>
    <property type="match status" value="1"/>
</dbReference>
<evidence type="ECO:0000313" key="12">
    <source>
        <dbReference type="Proteomes" id="UP000019373"/>
    </source>
</evidence>
<evidence type="ECO:0000256" key="2">
    <source>
        <dbReference type="ARBA" id="ARBA00010790"/>
    </source>
</evidence>
<dbReference type="Proteomes" id="UP000019373">
    <property type="component" value="Unassembled WGS sequence"/>
</dbReference>
<dbReference type="PROSITE" id="PS00624">
    <property type="entry name" value="GMC_OXRED_2"/>
    <property type="match status" value="1"/>
</dbReference>
<keyword evidence="4 7" id="KW-0274">FAD</keyword>
<keyword evidence="5" id="KW-0560">Oxidoreductase</keyword>
<reference evidence="12" key="1">
    <citation type="journal article" date="2014" name="BMC Genomics">
        <title>Genome characteristics reveal the impact of lichenization on lichen-forming fungus Endocarpon pusillum Hedwig (Verrucariales, Ascomycota).</title>
        <authorList>
            <person name="Wang Y.-Y."/>
            <person name="Liu B."/>
            <person name="Zhang X.-Y."/>
            <person name="Zhou Q.-M."/>
            <person name="Zhang T."/>
            <person name="Li H."/>
            <person name="Yu Y.-F."/>
            <person name="Zhang X.-L."/>
            <person name="Hao X.-Y."/>
            <person name="Wang M."/>
            <person name="Wang L."/>
            <person name="Wei J.-C."/>
        </authorList>
    </citation>
    <scope>NUCLEOTIDE SEQUENCE [LARGE SCALE GENOMIC DNA]</scope>
    <source>
        <strain evidence="12">Z07020 / HMAS-L-300199</strain>
    </source>
</reference>
<feature type="domain" description="Glucose-methanol-choline oxidoreductase N-terminal" evidence="10">
    <location>
        <begin position="282"/>
        <end position="296"/>
    </location>
</feature>
<evidence type="ECO:0000313" key="11">
    <source>
        <dbReference type="EMBL" id="ERF68829.1"/>
    </source>
</evidence>
<evidence type="ECO:0000256" key="6">
    <source>
        <dbReference type="PIRSR" id="PIRSR000137-1"/>
    </source>
</evidence>
<feature type="binding site" evidence="7">
    <location>
        <position position="243"/>
    </location>
    <ligand>
        <name>FAD</name>
        <dbReference type="ChEBI" id="CHEBI:57692"/>
    </ligand>
</feature>